<dbReference type="RefSeq" id="WP_046974805.1">
    <property type="nucleotide sequence ID" value="NZ_CP011104.1"/>
</dbReference>
<gene>
    <name evidence="2" type="ORF">VY86_09665</name>
</gene>
<dbReference type="Pfam" id="PF05488">
    <property type="entry name" value="PAAR_motif"/>
    <property type="match status" value="1"/>
</dbReference>
<dbReference type="InterPro" id="IPR008727">
    <property type="entry name" value="PAAR_motif"/>
</dbReference>
<evidence type="ECO:0008006" key="4">
    <source>
        <dbReference type="Google" id="ProtNLM"/>
    </source>
</evidence>
<dbReference type="Gene3D" id="2.60.200.60">
    <property type="match status" value="1"/>
</dbReference>
<proteinExistence type="predicted"/>
<feature type="transmembrane region" description="Helical" evidence="1">
    <location>
        <begin position="45"/>
        <end position="70"/>
    </location>
</feature>
<dbReference type="PATRIC" id="fig|230089.6.peg.2146"/>
<dbReference type="KEGG" id="ptt:VY86_09665"/>
<reference evidence="3" key="2">
    <citation type="submission" date="2015-03" db="EMBL/GenBank/DDBJ databases">
        <title>Genome sequence of Azospirillum thiophilum strain DSM 21654T.</title>
        <authorList>
            <person name="Kwak Y."/>
            <person name="Shin J.-H."/>
        </authorList>
    </citation>
    <scope>NUCLEOTIDE SEQUENCE [LARGE SCALE GENOMIC DNA]</scope>
    <source>
        <strain evidence="3">DSM 15199</strain>
    </source>
</reference>
<organism evidence="2 3">
    <name type="scientific">Photorhabdus thracensis</name>
    <dbReference type="NCBI Taxonomy" id="230089"/>
    <lineage>
        <taxon>Bacteria</taxon>
        <taxon>Pseudomonadati</taxon>
        <taxon>Pseudomonadota</taxon>
        <taxon>Gammaproteobacteria</taxon>
        <taxon>Enterobacterales</taxon>
        <taxon>Morganellaceae</taxon>
        <taxon>Photorhabdus</taxon>
    </lineage>
</organism>
<sequence>MSLGDEIVTRIARVGALHTAPVAAPPGAPGPAAAREGDPIKHASFLGALAGAITGALISAAVFAVAAAVVVGTGGLATVAVIALGTAGTLALGTVISAASSAVTRMVDSLGPPSGVLLTGSPNVFIEGKAAARATVDTAGCNKHPAPPLIAQGSETVFINGAPAARTDDKLACGATIKAGAKTVFIGSGQGTYLAIAEEFSAWERALLMAVEFLAPPSRGAIKGLGKLFTQTGRQAVLNGAKALSFLHKYFNLPPRY</sequence>
<dbReference type="Proteomes" id="UP000034866">
    <property type="component" value="Chromosome"/>
</dbReference>
<evidence type="ECO:0000313" key="2">
    <source>
        <dbReference type="EMBL" id="AKH63564.1"/>
    </source>
</evidence>
<reference evidence="2 3" key="1">
    <citation type="journal article" date="2015" name="J. Biotechnol.">
        <title>Complete genome sequence of Photorhabdus temperata subsp. thracensis 39-8(T), an entomopathogenic bacterium for the improved commercial bioinsecticide.</title>
        <authorList>
            <person name="Kwak Y."/>
            <person name="Shin J.H."/>
        </authorList>
    </citation>
    <scope>NUCLEOTIDE SEQUENCE [LARGE SCALE GENOMIC DNA]</scope>
    <source>
        <strain evidence="2 3">DSM 15199</strain>
    </source>
</reference>
<protein>
    <recommendedName>
        <fullName evidence="4">Type IV secretion protein Rhs</fullName>
    </recommendedName>
</protein>
<accession>A0A0F7LKA1</accession>
<dbReference type="EMBL" id="CP011104">
    <property type="protein sequence ID" value="AKH63564.1"/>
    <property type="molecule type" value="Genomic_DNA"/>
</dbReference>
<keyword evidence="3" id="KW-1185">Reference proteome</keyword>
<keyword evidence="1" id="KW-0812">Transmembrane</keyword>
<dbReference type="CDD" id="cd14742">
    <property type="entry name" value="PAAR_RHS"/>
    <property type="match status" value="1"/>
</dbReference>
<evidence type="ECO:0000313" key="3">
    <source>
        <dbReference type="Proteomes" id="UP000034866"/>
    </source>
</evidence>
<keyword evidence="1" id="KW-0472">Membrane</keyword>
<evidence type="ECO:0000256" key="1">
    <source>
        <dbReference type="SAM" id="Phobius"/>
    </source>
</evidence>
<feature type="transmembrane region" description="Helical" evidence="1">
    <location>
        <begin position="76"/>
        <end position="99"/>
    </location>
</feature>
<dbReference type="STRING" id="230089.VY86_09665"/>
<name>A0A0F7LKA1_9GAMM</name>
<keyword evidence="1" id="KW-1133">Transmembrane helix</keyword>
<dbReference type="AlphaFoldDB" id="A0A0F7LKA1"/>